<keyword evidence="2" id="KW-0378">Hydrolase</keyword>
<dbReference type="EMBL" id="JAHWGI010001434">
    <property type="protein sequence ID" value="KAK3932250.1"/>
    <property type="molecule type" value="Genomic_DNA"/>
</dbReference>
<evidence type="ECO:0000256" key="1">
    <source>
        <dbReference type="SAM" id="SignalP"/>
    </source>
</evidence>
<feature type="chain" id="PRO_5042131665" evidence="1">
    <location>
        <begin position="25"/>
        <end position="80"/>
    </location>
</feature>
<organism evidence="2 3">
    <name type="scientific">Frankliniella fusca</name>
    <dbReference type="NCBI Taxonomy" id="407009"/>
    <lineage>
        <taxon>Eukaryota</taxon>
        <taxon>Metazoa</taxon>
        <taxon>Ecdysozoa</taxon>
        <taxon>Arthropoda</taxon>
        <taxon>Hexapoda</taxon>
        <taxon>Insecta</taxon>
        <taxon>Pterygota</taxon>
        <taxon>Neoptera</taxon>
        <taxon>Paraneoptera</taxon>
        <taxon>Thysanoptera</taxon>
        <taxon>Terebrantia</taxon>
        <taxon>Thripoidea</taxon>
        <taxon>Thripidae</taxon>
        <taxon>Frankliniella</taxon>
    </lineage>
</organism>
<keyword evidence="2" id="KW-0482">Metalloprotease</keyword>
<dbReference type="Proteomes" id="UP001219518">
    <property type="component" value="Unassembled WGS sequence"/>
</dbReference>
<dbReference type="AlphaFoldDB" id="A0AAE1I4K1"/>
<feature type="signal peptide" evidence="1">
    <location>
        <begin position="1"/>
        <end position="24"/>
    </location>
</feature>
<evidence type="ECO:0000313" key="3">
    <source>
        <dbReference type="Proteomes" id="UP001219518"/>
    </source>
</evidence>
<reference evidence="2" key="2">
    <citation type="journal article" date="2023" name="BMC Genomics">
        <title>Pest status, molecular evolution, and epigenetic factors derived from the genome assembly of Frankliniella fusca, a thysanopteran phytovirus vector.</title>
        <authorList>
            <person name="Catto M.A."/>
            <person name="Labadie P.E."/>
            <person name="Jacobson A.L."/>
            <person name="Kennedy G.G."/>
            <person name="Srinivasan R."/>
            <person name="Hunt B.G."/>
        </authorList>
    </citation>
    <scope>NUCLEOTIDE SEQUENCE</scope>
    <source>
        <strain evidence="2">PL_HMW_Pooled</strain>
    </source>
</reference>
<keyword evidence="3" id="KW-1185">Reference proteome</keyword>
<evidence type="ECO:0000313" key="2">
    <source>
        <dbReference type="EMBL" id="KAK3932250.1"/>
    </source>
</evidence>
<dbReference type="GO" id="GO:0008237">
    <property type="term" value="F:metallopeptidase activity"/>
    <property type="evidence" value="ECO:0007669"/>
    <property type="project" value="UniProtKB-KW"/>
</dbReference>
<name>A0AAE1I4K1_9NEOP</name>
<reference evidence="2" key="1">
    <citation type="submission" date="2021-07" db="EMBL/GenBank/DDBJ databases">
        <authorList>
            <person name="Catto M.A."/>
            <person name="Jacobson A."/>
            <person name="Kennedy G."/>
            <person name="Labadie P."/>
            <person name="Hunt B.G."/>
            <person name="Srinivasan R."/>
        </authorList>
    </citation>
    <scope>NUCLEOTIDE SEQUENCE</scope>
    <source>
        <strain evidence="2">PL_HMW_Pooled</strain>
        <tissue evidence="2">Head</tissue>
    </source>
</reference>
<keyword evidence="2" id="KW-0645">Protease</keyword>
<comment type="caution">
    <text evidence="2">The sequence shown here is derived from an EMBL/GenBank/DDBJ whole genome shotgun (WGS) entry which is preliminary data.</text>
</comment>
<protein>
    <submittedName>
        <fullName evidence="2">A disintegrin and metalloproteinase with thrombospondin motifs gon-1</fullName>
    </submittedName>
</protein>
<accession>A0AAE1I4K1</accession>
<sequence length="80" mass="8937">MWESRRPLWRCLLAVCVLAAPATRNVIPETRVADWSDGWSRLGSACPSESQTELRHAYLPPQPLQRAATAQCNTVSDTSR</sequence>
<keyword evidence="1" id="KW-0732">Signal</keyword>
<proteinExistence type="predicted"/>
<gene>
    <name evidence="2" type="ORF">KUF71_011578</name>
</gene>